<dbReference type="PROSITE" id="PS50157">
    <property type="entry name" value="ZINC_FINGER_C2H2_2"/>
    <property type="match status" value="1"/>
</dbReference>
<evidence type="ECO:0000313" key="5">
    <source>
        <dbReference type="Proteomes" id="UP000799444"/>
    </source>
</evidence>
<feature type="region of interest" description="Disordered" evidence="2">
    <location>
        <begin position="431"/>
        <end position="451"/>
    </location>
</feature>
<evidence type="ECO:0000259" key="3">
    <source>
        <dbReference type="PROSITE" id="PS50157"/>
    </source>
</evidence>
<feature type="domain" description="C2H2-type" evidence="3">
    <location>
        <begin position="150"/>
        <end position="174"/>
    </location>
</feature>
<evidence type="ECO:0000256" key="2">
    <source>
        <dbReference type="SAM" id="MobiDB-lite"/>
    </source>
</evidence>
<evidence type="ECO:0000256" key="1">
    <source>
        <dbReference type="PROSITE-ProRule" id="PRU00042"/>
    </source>
</evidence>
<dbReference type="InterPro" id="IPR013087">
    <property type="entry name" value="Znf_C2H2_type"/>
</dbReference>
<keyword evidence="5" id="KW-1185">Reference proteome</keyword>
<evidence type="ECO:0000313" key="4">
    <source>
        <dbReference type="EMBL" id="KAF2728754.1"/>
    </source>
</evidence>
<dbReference type="GO" id="GO:0008270">
    <property type="term" value="F:zinc ion binding"/>
    <property type="evidence" value="ECO:0007669"/>
    <property type="project" value="UniProtKB-KW"/>
</dbReference>
<name>A0A9P4QLL6_9PLEO</name>
<feature type="region of interest" description="Disordered" evidence="2">
    <location>
        <begin position="492"/>
        <end position="563"/>
    </location>
</feature>
<accession>A0A9P4QLL6</accession>
<proteinExistence type="predicted"/>
<dbReference type="OrthoDB" id="4738706at2759"/>
<keyword evidence="1" id="KW-0862">Zinc</keyword>
<protein>
    <recommendedName>
        <fullName evidence="3">C2H2-type domain-containing protein</fullName>
    </recommendedName>
</protein>
<feature type="region of interest" description="Disordered" evidence="2">
    <location>
        <begin position="717"/>
        <end position="762"/>
    </location>
</feature>
<comment type="caution">
    <text evidence="4">The sequence shown here is derived from an EMBL/GenBank/DDBJ whole genome shotgun (WGS) entry which is preliminary data.</text>
</comment>
<keyword evidence="1" id="KW-0863">Zinc-finger</keyword>
<feature type="compositionally biased region" description="Basic and acidic residues" evidence="2">
    <location>
        <begin position="431"/>
        <end position="440"/>
    </location>
</feature>
<keyword evidence="1" id="KW-0479">Metal-binding</keyword>
<reference evidence="4" key="1">
    <citation type="journal article" date="2020" name="Stud. Mycol.">
        <title>101 Dothideomycetes genomes: a test case for predicting lifestyles and emergence of pathogens.</title>
        <authorList>
            <person name="Haridas S."/>
            <person name="Albert R."/>
            <person name="Binder M."/>
            <person name="Bloem J."/>
            <person name="Labutti K."/>
            <person name="Salamov A."/>
            <person name="Andreopoulos B."/>
            <person name="Baker S."/>
            <person name="Barry K."/>
            <person name="Bills G."/>
            <person name="Bluhm B."/>
            <person name="Cannon C."/>
            <person name="Castanera R."/>
            <person name="Culley D."/>
            <person name="Daum C."/>
            <person name="Ezra D."/>
            <person name="Gonzalez J."/>
            <person name="Henrissat B."/>
            <person name="Kuo A."/>
            <person name="Liang C."/>
            <person name="Lipzen A."/>
            <person name="Lutzoni F."/>
            <person name="Magnuson J."/>
            <person name="Mondo S."/>
            <person name="Nolan M."/>
            <person name="Ohm R."/>
            <person name="Pangilinan J."/>
            <person name="Park H.-J."/>
            <person name="Ramirez L."/>
            <person name="Alfaro M."/>
            <person name="Sun H."/>
            <person name="Tritt A."/>
            <person name="Yoshinaga Y."/>
            <person name="Zwiers L.-H."/>
            <person name="Turgeon B."/>
            <person name="Goodwin S."/>
            <person name="Spatafora J."/>
            <person name="Crous P."/>
            <person name="Grigoriev I."/>
        </authorList>
    </citation>
    <scope>NUCLEOTIDE SEQUENCE</scope>
    <source>
        <strain evidence="4">CBS 125425</strain>
    </source>
</reference>
<organism evidence="4 5">
    <name type="scientific">Polyplosphaeria fusca</name>
    <dbReference type="NCBI Taxonomy" id="682080"/>
    <lineage>
        <taxon>Eukaryota</taxon>
        <taxon>Fungi</taxon>
        <taxon>Dikarya</taxon>
        <taxon>Ascomycota</taxon>
        <taxon>Pezizomycotina</taxon>
        <taxon>Dothideomycetes</taxon>
        <taxon>Pleosporomycetidae</taxon>
        <taxon>Pleosporales</taxon>
        <taxon>Tetraplosphaeriaceae</taxon>
        <taxon>Polyplosphaeria</taxon>
    </lineage>
</organism>
<dbReference type="PANTHER" id="PTHR38166:SF1">
    <property type="entry name" value="C2H2-TYPE DOMAIN-CONTAINING PROTEIN"/>
    <property type="match status" value="1"/>
</dbReference>
<dbReference type="Proteomes" id="UP000799444">
    <property type="component" value="Unassembled WGS sequence"/>
</dbReference>
<dbReference type="AlphaFoldDB" id="A0A9P4QLL6"/>
<sequence>MRPCPPFSPPPPSSPLSLQFLRFISIPLHQSEPALLYSLCLESEAWCYPSSSTEHTCMANLTTEVAPQRPPTVLASCFESKRAQDGTIIRRRVRNRSPGLDVLVDPNDTWIKRYGNLKHSLFLLIAYRFACPFKKFDPTREHLYRMHMYYKCNRCNKTFDHEKLLEVHLREETGCVVTPFDGDHDRGMDQNQFNAIKLRKSFKGMTQEKQWLSVFMILFPDVPEDEIPSPYYEGDSSDQLSSSENTSNYERFMRANLPISVRAKLEEAMKNEVRDFEKILSTRLTAIVSNCQEQLAPRFRSNLPCAQADSERRTLELPVAGGTNVENVPQQGGNTVADWLDELEGKLAPDPESAAKFIALIEAPAYDMWKMKKDPDAFSDSGYGSELGDTMRTWQEQQKDVESPHIDDYGLKRSILRADPVLFTGSRFEDKTAQDAESDPKPPLQLPHTPMVTAMHTIDSDRDAEKTSMEDTIFNAVAENQLDALLRKCGSDPKTCPSQRPRTNKDKQQNQCRNSTSKTNDTRRSKKRKRNNDDQQDEQDHGSEEEDEPPEDGPPPKVSSEAKNELSFRCPWLLKGGQSRQRKSCLFSIYRTLKELMQVTNESYQTRAYQVDSDVQSLLENQLKLNRTPFSQATSSEERYKMLYEKLFDTTEVPIWDEPGMTAAEEQLYHKLFQDRLIEKFTPYMELIREEYPGIAIECRQKVRELSINGAISSLAPARTDSQGASTDSSSEHTSKDSSVGQPYHQQRDHCRESTPASSIGLATRRTSNGVFDFLMTRRSLDNLSIPDHLRVDVWNELLQDPKIRDQAQSVADGLLKKQAQEISKPSSVDTGPLTLQTHDLGADNFSHHISSGHDLGEPNLNHYDKAPLHSNAFQMPSSFIDDFTDTNLPDLPPVDFNWPAWDAVTMVASNINGDVENLD</sequence>
<dbReference type="PANTHER" id="PTHR38166">
    <property type="entry name" value="C2H2-TYPE DOMAIN-CONTAINING PROTEIN-RELATED"/>
    <property type="match status" value="1"/>
</dbReference>
<gene>
    <name evidence="4" type="ORF">EJ04DRAFT_590853</name>
</gene>
<dbReference type="EMBL" id="ML996268">
    <property type="protein sequence ID" value="KAF2728754.1"/>
    <property type="molecule type" value="Genomic_DNA"/>
</dbReference>